<sequence length="370" mass="41957">MKDSYEGQEPLIFRPPQYDSLQANMEIRNSSPVTNPRLQLKYDIDDQLYRYPHVTQNVSSQNTYSPYSDRLSRQSTYPNATIDNDAPSIYFDQSPPTKRLRRTLDNSQSEEDYFIQASSHSTETGPAINTIASSSSDPGEIRIPDMVSPDMWKSKQKDYPWFFCKDVTLGCLICQKVSCLSFHKRRGVYITTELSEGLVNNYGDTKEARFEIIKPHRYRPDLVELQQLNANDLGVGLHSRYSVTEIIDHITFEMRLKICSRIQEVEGKIAIIIDESTTISNISTLVVYLKCATSKLESPEFMFLDLIELAKQDASTILGILPNCMESYGVNNIDYLSQHLIGFASAGASVCNKISKYHSLALLKPSSRVI</sequence>
<dbReference type="EMBL" id="JAKMXF010000109">
    <property type="protein sequence ID" value="KAI6658135.1"/>
    <property type="molecule type" value="Genomic_DNA"/>
</dbReference>
<proteinExistence type="predicted"/>
<accession>A0AAV7KBR0</accession>
<protein>
    <submittedName>
        <fullName evidence="2">Uncharacterized protein</fullName>
    </submittedName>
</protein>
<evidence type="ECO:0000313" key="2">
    <source>
        <dbReference type="EMBL" id="KAI6658135.1"/>
    </source>
</evidence>
<organism evidence="2 3">
    <name type="scientific">Oopsacas minuta</name>
    <dbReference type="NCBI Taxonomy" id="111878"/>
    <lineage>
        <taxon>Eukaryota</taxon>
        <taxon>Metazoa</taxon>
        <taxon>Porifera</taxon>
        <taxon>Hexactinellida</taxon>
        <taxon>Hexasterophora</taxon>
        <taxon>Lyssacinosida</taxon>
        <taxon>Leucopsacidae</taxon>
        <taxon>Oopsacas</taxon>
    </lineage>
</organism>
<keyword evidence="3" id="KW-1185">Reference proteome</keyword>
<dbReference type="PANTHER" id="PTHR46880">
    <property type="entry name" value="RAS-ASSOCIATING DOMAIN-CONTAINING PROTEIN"/>
    <property type="match status" value="1"/>
</dbReference>
<dbReference type="PANTHER" id="PTHR46880:SF5">
    <property type="entry name" value="DUF4371 DOMAIN-CONTAINING PROTEIN"/>
    <property type="match status" value="1"/>
</dbReference>
<dbReference type="AlphaFoldDB" id="A0AAV7KBR0"/>
<comment type="caution">
    <text evidence="2">The sequence shown here is derived from an EMBL/GenBank/DDBJ whole genome shotgun (WGS) entry which is preliminary data.</text>
</comment>
<evidence type="ECO:0000256" key="1">
    <source>
        <dbReference type="SAM" id="MobiDB-lite"/>
    </source>
</evidence>
<reference evidence="2 3" key="1">
    <citation type="journal article" date="2023" name="BMC Biol.">
        <title>The compact genome of the sponge Oopsacas minuta (Hexactinellida) is lacking key metazoan core genes.</title>
        <authorList>
            <person name="Santini S."/>
            <person name="Schenkelaars Q."/>
            <person name="Jourda C."/>
            <person name="Duchesne M."/>
            <person name="Belahbib H."/>
            <person name="Rocher C."/>
            <person name="Selva M."/>
            <person name="Riesgo A."/>
            <person name="Vervoort M."/>
            <person name="Leys S.P."/>
            <person name="Kodjabachian L."/>
            <person name="Le Bivic A."/>
            <person name="Borchiellini C."/>
            <person name="Claverie J.M."/>
            <person name="Renard E."/>
        </authorList>
    </citation>
    <scope>NUCLEOTIDE SEQUENCE [LARGE SCALE GENOMIC DNA]</scope>
    <source>
        <strain evidence="2">SPO-2</strain>
    </source>
</reference>
<feature type="region of interest" description="Disordered" evidence="1">
    <location>
        <begin position="78"/>
        <end position="100"/>
    </location>
</feature>
<evidence type="ECO:0000313" key="3">
    <source>
        <dbReference type="Proteomes" id="UP001165289"/>
    </source>
</evidence>
<dbReference type="Proteomes" id="UP001165289">
    <property type="component" value="Unassembled WGS sequence"/>
</dbReference>
<gene>
    <name evidence="2" type="ORF">LOD99_11142</name>
</gene>
<name>A0AAV7KBR0_9METZ</name>